<dbReference type="AlphaFoldDB" id="A0A1H9UKI7"/>
<organism evidence="1 2">
    <name type="scientific">Vreelandella subterranea</name>
    <dbReference type="NCBI Taxonomy" id="416874"/>
    <lineage>
        <taxon>Bacteria</taxon>
        <taxon>Pseudomonadati</taxon>
        <taxon>Pseudomonadota</taxon>
        <taxon>Gammaproteobacteria</taxon>
        <taxon>Oceanospirillales</taxon>
        <taxon>Halomonadaceae</taxon>
        <taxon>Vreelandella</taxon>
    </lineage>
</organism>
<name>A0A1H9UKI7_9GAMM</name>
<reference evidence="2" key="1">
    <citation type="submission" date="2016-10" db="EMBL/GenBank/DDBJ databases">
        <authorList>
            <person name="Varghese N."/>
            <person name="Submissions S."/>
        </authorList>
    </citation>
    <scope>NUCLEOTIDE SEQUENCE [LARGE SCALE GENOMIC DNA]</scope>
    <source>
        <strain evidence="2">CGMCC 1.6495</strain>
    </source>
</reference>
<accession>A0A1H9UKI7</accession>
<keyword evidence="2" id="KW-1185">Reference proteome</keyword>
<protein>
    <submittedName>
        <fullName evidence="1">Uncharacterized protein</fullName>
    </submittedName>
</protein>
<dbReference type="EMBL" id="FOGS01000007">
    <property type="protein sequence ID" value="SES09647.1"/>
    <property type="molecule type" value="Genomic_DNA"/>
</dbReference>
<sequence>MKDIADSIVPSEYASLEPLLNSWISTVKHYCELHKKFELSENCWWHNERASISILAGAAWRIPHSEDQWVAIEEFATNKRGLIEENKDGGDSRYGRCDMYVTNSDISYAIEAKQVWQSIGDRSPGEVNVKAGLEAAWKDAGSLHSNEADWRMAVTFIVPYIPLNEVNEEGEVDRAKVREKVETWLEKTGGFERVRGKPMAYAYYFPYDCLDYYNDQNGRLFPGVVVALERRIRGK</sequence>
<proteinExistence type="predicted"/>
<gene>
    <name evidence="1" type="ORF">SAMN04487958_10733</name>
</gene>
<dbReference type="RefSeq" id="WP_217639877.1">
    <property type="nucleotide sequence ID" value="NZ_FOGS01000007.1"/>
</dbReference>
<evidence type="ECO:0000313" key="2">
    <source>
        <dbReference type="Proteomes" id="UP000198505"/>
    </source>
</evidence>
<dbReference type="Proteomes" id="UP000198505">
    <property type="component" value="Unassembled WGS sequence"/>
</dbReference>
<evidence type="ECO:0000313" key="1">
    <source>
        <dbReference type="EMBL" id="SES09647.1"/>
    </source>
</evidence>